<protein>
    <submittedName>
        <fullName evidence="2">Thioredoxin</fullName>
    </submittedName>
</protein>
<keyword evidence="3" id="KW-1185">Reference proteome</keyword>
<accession>A0AAD7LLI9</accession>
<feature type="domain" description="Thioredoxin" evidence="1">
    <location>
        <begin position="33"/>
        <end position="158"/>
    </location>
</feature>
<dbReference type="InterPro" id="IPR050620">
    <property type="entry name" value="Thioredoxin_H-type-like"/>
</dbReference>
<dbReference type="PANTHER" id="PTHR10438">
    <property type="entry name" value="THIOREDOXIN"/>
    <property type="match status" value="1"/>
</dbReference>
<comment type="caution">
    <text evidence="2">The sequence shown here is derived from an EMBL/GenBank/DDBJ whole genome shotgun (WGS) entry which is preliminary data.</text>
</comment>
<dbReference type="SUPFAM" id="SSF52833">
    <property type="entry name" value="Thioredoxin-like"/>
    <property type="match status" value="1"/>
</dbReference>
<dbReference type="InterPro" id="IPR013766">
    <property type="entry name" value="Thioredoxin_domain"/>
</dbReference>
<dbReference type="PANTHER" id="PTHR10438:SF394">
    <property type="entry name" value="THIOREDOXIN-LIKE PROTEIN CXXS2-RELATED"/>
    <property type="match status" value="1"/>
</dbReference>
<dbReference type="KEGG" id="qsa:O6P43_020072"/>
<dbReference type="PROSITE" id="PS51352">
    <property type="entry name" value="THIOREDOXIN_2"/>
    <property type="match status" value="1"/>
</dbReference>
<name>A0AAD7LLI9_QUISA</name>
<dbReference type="EMBL" id="JARAOO010000008">
    <property type="protein sequence ID" value="KAJ7959506.1"/>
    <property type="molecule type" value="Genomic_DNA"/>
</dbReference>
<dbReference type="Pfam" id="PF00085">
    <property type="entry name" value="Thioredoxin"/>
    <property type="match status" value="1"/>
</dbReference>
<gene>
    <name evidence="2" type="ORF">O6P43_020072</name>
</gene>
<dbReference type="AlphaFoldDB" id="A0AAD7LLI9"/>
<reference evidence="2" key="1">
    <citation type="journal article" date="2023" name="Science">
        <title>Elucidation of the pathway for biosynthesis of saponin adjuvants from the soapbark tree.</title>
        <authorList>
            <person name="Reed J."/>
            <person name="Orme A."/>
            <person name="El-Demerdash A."/>
            <person name="Owen C."/>
            <person name="Martin L.B.B."/>
            <person name="Misra R.C."/>
            <person name="Kikuchi S."/>
            <person name="Rejzek M."/>
            <person name="Martin A.C."/>
            <person name="Harkess A."/>
            <person name="Leebens-Mack J."/>
            <person name="Louveau T."/>
            <person name="Stephenson M.J."/>
            <person name="Osbourn A."/>
        </authorList>
    </citation>
    <scope>NUCLEOTIDE SEQUENCE</scope>
    <source>
        <strain evidence="2">S10</strain>
    </source>
</reference>
<proteinExistence type="predicted"/>
<sequence>MKEEVMNIHMIKGYCCKSKTTVWYTKSMGSCWSKRCGPESDQNHRDVSSENVHRISTMESWEEKLSEANRDGKIVLANFSAGWCNPCRAIVPVYCELANKYNSIVFLTVDVDELTELSTSWDVTATPTFFFLKDGRQLDKLVGANKLDLQKKIAAMADLAIKSRS</sequence>
<dbReference type="CDD" id="cd02947">
    <property type="entry name" value="TRX_family"/>
    <property type="match status" value="1"/>
</dbReference>
<evidence type="ECO:0000313" key="2">
    <source>
        <dbReference type="EMBL" id="KAJ7959506.1"/>
    </source>
</evidence>
<dbReference type="Proteomes" id="UP001163823">
    <property type="component" value="Chromosome 8"/>
</dbReference>
<evidence type="ECO:0000313" key="3">
    <source>
        <dbReference type="Proteomes" id="UP001163823"/>
    </source>
</evidence>
<dbReference type="Gene3D" id="3.40.30.10">
    <property type="entry name" value="Glutaredoxin"/>
    <property type="match status" value="1"/>
</dbReference>
<dbReference type="InterPro" id="IPR036249">
    <property type="entry name" value="Thioredoxin-like_sf"/>
</dbReference>
<evidence type="ECO:0000259" key="1">
    <source>
        <dbReference type="PROSITE" id="PS51352"/>
    </source>
</evidence>
<organism evidence="2 3">
    <name type="scientific">Quillaja saponaria</name>
    <name type="common">Soap bark tree</name>
    <dbReference type="NCBI Taxonomy" id="32244"/>
    <lineage>
        <taxon>Eukaryota</taxon>
        <taxon>Viridiplantae</taxon>
        <taxon>Streptophyta</taxon>
        <taxon>Embryophyta</taxon>
        <taxon>Tracheophyta</taxon>
        <taxon>Spermatophyta</taxon>
        <taxon>Magnoliopsida</taxon>
        <taxon>eudicotyledons</taxon>
        <taxon>Gunneridae</taxon>
        <taxon>Pentapetalae</taxon>
        <taxon>rosids</taxon>
        <taxon>fabids</taxon>
        <taxon>Fabales</taxon>
        <taxon>Quillajaceae</taxon>
        <taxon>Quillaja</taxon>
    </lineage>
</organism>